<feature type="domain" description="Myosin motor" evidence="9">
    <location>
        <begin position="1"/>
        <end position="131"/>
    </location>
</feature>
<evidence type="ECO:0000256" key="4">
    <source>
        <dbReference type="ARBA" id="ARBA00022840"/>
    </source>
</evidence>
<dbReference type="PANTHER" id="PTHR13140:SF709">
    <property type="entry name" value="UNCONVENTIONAL MYOSIN-XV"/>
    <property type="match status" value="1"/>
</dbReference>
<dbReference type="Pfam" id="PF00612">
    <property type="entry name" value="IQ"/>
    <property type="match status" value="1"/>
</dbReference>
<dbReference type="SUPFAM" id="SSF52540">
    <property type="entry name" value="P-loop containing nucleoside triphosphate hydrolases"/>
    <property type="match status" value="1"/>
</dbReference>
<keyword evidence="2" id="KW-0963">Cytoplasm</keyword>
<dbReference type="Gene3D" id="1.20.5.190">
    <property type="match status" value="1"/>
</dbReference>
<name>A0A0R3WP93_HYDTA</name>
<keyword evidence="4" id="KW-0067">ATP-binding</keyword>
<comment type="subcellular location">
    <subcellularLocation>
        <location evidence="1">Cytoplasm</location>
    </subcellularLocation>
</comment>
<dbReference type="GO" id="GO:0005524">
    <property type="term" value="F:ATP binding"/>
    <property type="evidence" value="ECO:0007669"/>
    <property type="project" value="UniProtKB-KW"/>
</dbReference>
<comment type="caution">
    <text evidence="8">Lacks conserved residue(s) required for the propagation of feature annotation.</text>
</comment>
<dbReference type="GO" id="GO:0098858">
    <property type="term" value="C:actin-based cell projection"/>
    <property type="evidence" value="ECO:0007669"/>
    <property type="project" value="TreeGrafter"/>
</dbReference>
<evidence type="ECO:0000259" key="9">
    <source>
        <dbReference type="PROSITE" id="PS51456"/>
    </source>
</evidence>
<dbReference type="WBParaSite" id="TTAC_0000258301-mRNA-1">
    <property type="protein sequence ID" value="TTAC_0000258301-mRNA-1"/>
    <property type="gene ID" value="TTAC_0000258301"/>
</dbReference>
<keyword evidence="6" id="KW-0505">Motor protein</keyword>
<dbReference type="AlphaFoldDB" id="A0A0R3WP93"/>
<keyword evidence="3" id="KW-0547">Nucleotide-binding</keyword>
<comment type="similarity">
    <text evidence="8">Belongs to the TRAFAC class myosin-kinesin ATPase superfamily. Myosin family.</text>
</comment>
<dbReference type="InterPro" id="IPR000048">
    <property type="entry name" value="IQ_motif_EF-hand-BS"/>
</dbReference>
<dbReference type="InterPro" id="IPR001609">
    <property type="entry name" value="Myosin_head_motor_dom-like"/>
</dbReference>
<evidence type="ECO:0000256" key="3">
    <source>
        <dbReference type="ARBA" id="ARBA00022741"/>
    </source>
</evidence>
<evidence type="ECO:0000256" key="2">
    <source>
        <dbReference type="ARBA" id="ARBA00022490"/>
    </source>
</evidence>
<evidence type="ECO:0000313" key="11">
    <source>
        <dbReference type="Proteomes" id="UP000274429"/>
    </source>
</evidence>
<dbReference type="OrthoDB" id="312459at2759"/>
<dbReference type="PANTHER" id="PTHR13140">
    <property type="entry name" value="MYOSIN"/>
    <property type="match status" value="1"/>
</dbReference>
<keyword evidence="11" id="KW-1185">Reference proteome</keyword>
<evidence type="ECO:0000256" key="8">
    <source>
        <dbReference type="PROSITE-ProRule" id="PRU00782"/>
    </source>
</evidence>
<dbReference type="GO" id="GO:0016020">
    <property type="term" value="C:membrane"/>
    <property type="evidence" value="ECO:0007669"/>
    <property type="project" value="TreeGrafter"/>
</dbReference>
<dbReference type="PROSITE" id="PS50096">
    <property type="entry name" value="IQ"/>
    <property type="match status" value="1"/>
</dbReference>
<dbReference type="GO" id="GO:0000146">
    <property type="term" value="F:microfilament motor activity"/>
    <property type="evidence" value="ECO:0007669"/>
    <property type="project" value="TreeGrafter"/>
</dbReference>
<sequence>METMKTKRPWFVRCIKPNPDKKPMTFEDTMVMEQLRYIGILETVRIRSSGFPVRLPYQQFVHNYASLLDRQTFQQVTSIPDLKQRTQSLLNNVNKILVSSSSVKLGQDYEVGRTKVFLRQELADQLESIRRRRHVQAARIIQRAWRRRALGQLDRARNNAATLIQAVFRGYLARKKNQKLLMRIRIPAPENEEEMDYEGNLTAAEIASLPVPQDLAFVIEKVGQSHGKESFFINPEMEVSKTFMVKRLMTSDLPGCWTQFKGDLWTAPTIAQIIANSGSATSKYLDKLMRYLGDRNDN</sequence>
<organism evidence="12">
    <name type="scientific">Hydatigena taeniaeformis</name>
    <name type="common">Feline tapeworm</name>
    <name type="synonym">Taenia taeniaeformis</name>
    <dbReference type="NCBI Taxonomy" id="6205"/>
    <lineage>
        <taxon>Eukaryota</taxon>
        <taxon>Metazoa</taxon>
        <taxon>Spiralia</taxon>
        <taxon>Lophotrochozoa</taxon>
        <taxon>Platyhelminthes</taxon>
        <taxon>Cestoda</taxon>
        <taxon>Eucestoda</taxon>
        <taxon>Cyclophyllidea</taxon>
        <taxon>Taeniidae</taxon>
        <taxon>Hydatigera</taxon>
    </lineage>
</organism>
<dbReference type="GO" id="GO:0016459">
    <property type="term" value="C:myosin complex"/>
    <property type="evidence" value="ECO:0007669"/>
    <property type="project" value="UniProtKB-KW"/>
</dbReference>
<dbReference type="STRING" id="6205.A0A0R3WP93"/>
<evidence type="ECO:0000256" key="5">
    <source>
        <dbReference type="ARBA" id="ARBA00023123"/>
    </source>
</evidence>
<dbReference type="SMART" id="SM00015">
    <property type="entry name" value="IQ"/>
    <property type="match status" value="1"/>
</dbReference>
<evidence type="ECO:0000256" key="7">
    <source>
        <dbReference type="ARBA" id="ARBA00023203"/>
    </source>
</evidence>
<dbReference type="PROSITE" id="PS51456">
    <property type="entry name" value="MYOSIN_MOTOR"/>
    <property type="match status" value="1"/>
</dbReference>
<reference evidence="10 11" key="2">
    <citation type="submission" date="2018-11" db="EMBL/GenBank/DDBJ databases">
        <authorList>
            <consortium name="Pathogen Informatics"/>
        </authorList>
    </citation>
    <scope>NUCLEOTIDE SEQUENCE [LARGE SCALE GENOMIC DNA]</scope>
</reference>
<evidence type="ECO:0000313" key="10">
    <source>
        <dbReference type="EMBL" id="VDM20503.1"/>
    </source>
</evidence>
<evidence type="ECO:0000256" key="1">
    <source>
        <dbReference type="ARBA" id="ARBA00004496"/>
    </source>
</evidence>
<dbReference type="InterPro" id="IPR036961">
    <property type="entry name" value="Kinesin_motor_dom_sf"/>
</dbReference>
<evidence type="ECO:0000256" key="6">
    <source>
        <dbReference type="ARBA" id="ARBA00023175"/>
    </source>
</evidence>
<dbReference type="GO" id="GO:0051015">
    <property type="term" value="F:actin filament binding"/>
    <property type="evidence" value="ECO:0007669"/>
    <property type="project" value="TreeGrafter"/>
</dbReference>
<dbReference type="InterPro" id="IPR027417">
    <property type="entry name" value="P-loop_NTPase"/>
</dbReference>
<gene>
    <name evidence="10" type="ORF">TTAC_LOCUS2568</name>
</gene>
<reference evidence="12" key="1">
    <citation type="submission" date="2017-02" db="UniProtKB">
        <authorList>
            <consortium name="WormBaseParasite"/>
        </authorList>
    </citation>
    <scope>IDENTIFICATION</scope>
</reference>
<dbReference type="CDD" id="cd23767">
    <property type="entry name" value="IQCD"/>
    <property type="match status" value="1"/>
</dbReference>
<keyword evidence="5 8" id="KW-0518">Myosin</keyword>
<evidence type="ECO:0000313" key="12">
    <source>
        <dbReference type="WBParaSite" id="TTAC_0000258301-mRNA-1"/>
    </source>
</evidence>
<dbReference type="GO" id="GO:0007015">
    <property type="term" value="P:actin filament organization"/>
    <property type="evidence" value="ECO:0007669"/>
    <property type="project" value="TreeGrafter"/>
</dbReference>
<dbReference type="FunFam" id="3.40.850.10:FF:000008">
    <property type="entry name" value="Putative unconventional myosin-IXa"/>
    <property type="match status" value="1"/>
</dbReference>
<proteinExistence type="inferred from homology"/>
<dbReference type="EMBL" id="UYWX01001225">
    <property type="protein sequence ID" value="VDM20503.1"/>
    <property type="molecule type" value="Genomic_DNA"/>
</dbReference>
<dbReference type="Pfam" id="PF00063">
    <property type="entry name" value="Myosin_head"/>
    <property type="match status" value="1"/>
</dbReference>
<dbReference type="Proteomes" id="UP000274429">
    <property type="component" value="Unassembled WGS sequence"/>
</dbReference>
<protein>
    <submittedName>
        <fullName evidence="12">Myosin motor domain-containing protein</fullName>
    </submittedName>
</protein>
<dbReference type="Gene3D" id="3.40.850.10">
    <property type="entry name" value="Kinesin motor domain"/>
    <property type="match status" value="1"/>
</dbReference>
<keyword evidence="7 8" id="KW-0009">Actin-binding</keyword>
<dbReference type="Gene3D" id="6.20.240.20">
    <property type="match status" value="1"/>
</dbReference>
<dbReference type="GO" id="GO:0005737">
    <property type="term" value="C:cytoplasm"/>
    <property type="evidence" value="ECO:0007669"/>
    <property type="project" value="UniProtKB-SubCell"/>
</dbReference>
<accession>A0A0R3WP93</accession>